<keyword evidence="2" id="KW-1185">Reference proteome</keyword>
<name>A0A3R9MG51_9FLAO</name>
<accession>A0A3R9MG51</accession>
<comment type="caution">
    <text evidence="1">The sequence shown here is derived from an EMBL/GenBank/DDBJ whole genome shotgun (WGS) entry which is preliminary data.</text>
</comment>
<organism evidence="1 2">
    <name type="scientific">Mangrovimonas spongiae</name>
    <dbReference type="NCBI Taxonomy" id="2494697"/>
    <lineage>
        <taxon>Bacteria</taxon>
        <taxon>Pseudomonadati</taxon>
        <taxon>Bacteroidota</taxon>
        <taxon>Flavobacteriia</taxon>
        <taxon>Flavobacteriales</taxon>
        <taxon>Flavobacteriaceae</taxon>
        <taxon>Mangrovimonas</taxon>
    </lineage>
</organism>
<protein>
    <submittedName>
        <fullName evidence="1">Uncharacterized protein</fullName>
    </submittedName>
</protein>
<dbReference type="OrthoDB" id="982601at2"/>
<dbReference type="AlphaFoldDB" id="A0A3R9MG51"/>
<sequence length="186" mass="22138">MAINQFITYILPKKAILAKFGEMPKQLEIKHSEWEKFWEKYTASENEDLEPDFEDARTINWWKETKIDITELEREIDKIITRASWTDDRIWKSEKAEFDHDVSIGLNKTNEFIEEFMFRTDLTDTTLTFLNSMLKLCKENDWILMARNGNLCNPNLSDLGRLIKGSDADRFLRNPTEFFNELNNKK</sequence>
<dbReference type="Proteomes" id="UP000270620">
    <property type="component" value="Unassembled WGS sequence"/>
</dbReference>
<dbReference type="RefSeq" id="WP_125466317.1">
    <property type="nucleotide sequence ID" value="NZ_RWBG01000001.1"/>
</dbReference>
<evidence type="ECO:0000313" key="2">
    <source>
        <dbReference type="Proteomes" id="UP000270620"/>
    </source>
</evidence>
<proteinExistence type="predicted"/>
<reference evidence="1 2" key="1">
    <citation type="submission" date="2018-12" db="EMBL/GenBank/DDBJ databases">
        <title>Mangrovimonas spongiae sp. nov., a novel member of the genus Mangrovimonas isolated from marine sponge.</title>
        <authorList>
            <person name="Zhuang L."/>
            <person name="Luo L."/>
        </authorList>
    </citation>
    <scope>NUCLEOTIDE SEQUENCE [LARGE SCALE GENOMIC DNA]</scope>
    <source>
        <strain evidence="1 2">HN-E26</strain>
    </source>
</reference>
<evidence type="ECO:0000313" key="1">
    <source>
        <dbReference type="EMBL" id="RSK41320.1"/>
    </source>
</evidence>
<gene>
    <name evidence="1" type="ORF">EJA19_00160</name>
</gene>
<dbReference type="EMBL" id="RWBG01000001">
    <property type="protein sequence ID" value="RSK41320.1"/>
    <property type="molecule type" value="Genomic_DNA"/>
</dbReference>